<dbReference type="EMBL" id="MU853341">
    <property type="protein sequence ID" value="KAK4112848.1"/>
    <property type="molecule type" value="Genomic_DNA"/>
</dbReference>
<dbReference type="Proteomes" id="UP001302812">
    <property type="component" value="Unassembled WGS sequence"/>
</dbReference>
<reference evidence="2" key="1">
    <citation type="journal article" date="2023" name="Mol. Phylogenet. Evol.">
        <title>Genome-scale phylogeny and comparative genomics of the fungal order Sordariales.</title>
        <authorList>
            <person name="Hensen N."/>
            <person name="Bonometti L."/>
            <person name="Westerberg I."/>
            <person name="Brannstrom I.O."/>
            <person name="Guillou S."/>
            <person name="Cros-Aarteil S."/>
            <person name="Calhoun S."/>
            <person name="Haridas S."/>
            <person name="Kuo A."/>
            <person name="Mondo S."/>
            <person name="Pangilinan J."/>
            <person name="Riley R."/>
            <person name="LaButti K."/>
            <person name="Andreopoulos B."/>
            <person name="Lipzen A."/>
            <person name="Chen C."/>
            <person name="Yan M."/>
            <person name="Daum C."/>
            <person name="Ng V."/>
            <person name="Clum A."/>
            <person name="Steindorff A."/>
            <person name="Ohm R.A."/>
            <person name="Martin F."/>
            <person name="Silar P."/>
            <person name="Natvig D.O."/>
            <person name="Lalanne C."/>
            <person name="Gautier V."/>
            <person name="Ament-Velasquez S.L."/>
            <person name="Kruys A."/>
            <person name="Hutchinson M.I."/>
            <person name="Powell A.J."/>
            <person name="Barry K."/>
            <person name="Miller A.N."/>
            <person name="Grigoriev I.V."/>
            <person name="Debuchy R."/>
            <person name="Gladieux P."/>
            <person name="Hiltunen Thoren M."/>
            <person name="Johannesson H."/>
        </authorList>
    </citation>
    <scope>NUCLEOTIDE SEQUENCE</scope>
    <source>
        <strain evidence="2">CBS 508.74</strain>
    </source>
</reference>
<evidence type="ECO:0000313" key="3">
    <source>
        <dbReference type="Proteomes" id="UP001302812"/>
    </source>
</evidence>
<dbReference type="AlphaFoldDB" id="A0AAN6TEC7"/>
<comment type="caution">
    <text evidence="2">The sequence shown here is derived from an EMBL/GenBank/DDBJ whole genome shotgun (WGS) entry which is preliminary data.</text>
</comment>
<protein>
    <recommendedName>
        <fullName evidence="4">CCHC-type domain-containing protein</fullName>
    </recommendedName>
</protein>
<evidence type="ECO:0000313" key="2">
    <source>
        <dbReference type="EMBL" id="KAK4112848.1"/>
    </source>
</evidence>
<dbReference type="GeneID" id="89941143"/>
<accession>A0AAN6TEC7</accession>
<name>A0AAN6TEC7_9PEZI</name>
<evidence type="ECO:0000256" key="1">
    <source>
        <dbReference type="SAM" id="MobiDB-lite"/>
    </source>
</evidence>
<feature type="region of interest" description="Disordered" evidence="1">
    <location>
        <begin position="82"/>
        <end position="105"/>
    </location>
</feature>
<feature type="compositionally biased region" description="Polar residues" evidence="1">
    <location>
        <begin position="84"/>
        <end position="96"/>
    </location>
</feature>
<sequence>MPPIIPASDVRYSAETGTYWNVRDPNGAFVAYGITVGPYPGATVCVAHPTAVAQYKAYMKTIFANDPDAVMWLNHMLPRPAAHNPSSLPTRSTTQAARPHTQGADDSCAWCRAQGRADVVSSHKMANCDWPSPLGDLPGCPKCNTMGHLFDNCPQRQGMSGGEALSDAWTFLIHNRGSLPPVRTTIS</sequence>
<dbReference type="RefSeq" id="XP_064670418.1">
    <property type="nucleotide sequence ID" value="XM_064817018.1"/>
</dbReference>
<gene>
    <name evidence="2" type="ORF">N656DRAFT_79183</name>
</gene>
<evidence type="ECO:0008006" key="4">
    <source>
        <dbReference type="Google" id="ProtNLM"/>
    </source>
</evidence>
<keyword evidence="3" id="KW-1185">Reference proteome</keyword>
<proteinExistence type="predicted"/>
<reference evidence="2" key="2">
    <citation type="submission" date="2023-05" db="EMBL/GenBank/DDBJ databases">
        <authorList>
            <consortium name="Lawrence Berkeley National Laboratory"/>
            <person name="Steindorff A."/>
            <person name="Hensen N."/>
            <person name="Bonometti L."/>
            <person name="Westerberg I."/>
            <person name="Brannstrom I.O."/>
            <person name="Guillou S."/>
            <person name="Cros-Aarteil S."/>
            <person name="Calhoun S."/>
            <person name="Haridas S."/>
            <person name="Kuo A."/>
            <person name="Mondo S."/>
            <person name="Pangilinan J."/>
            <person name="Riley R."/>
            <person name="Labutti K."/>
            <person name="Andreopoulos B."/>
            <person name="Lipzen A."/>
            <person name="Chen C."/>
            <person name="Yanf M."/>
            <person name="Daum C."/>
            <person name="Ng V."/>
            <person name="Clum A."/>
            <person name="Ohm R."/>
            <person name="Martin F."/>
            <person name="Silar P."/>
            <person name="Natvig D."/>
            <person name="Lalanne C."/>
            <person name="Gautier V."/>
            <person name="Ament-Velasquez S.L."/>
            <person name="Kruys A."/>
            <person name="Hutchinson M.I."/>
            <person name="Powell A.J."/>
            <person name="Barry K."/>
            <person name="Miller A.N."/>
            <person name="Grigoriev I.V."/>
            <person name="Debuchy R."/>
            <person name="Gladieux P."/>
            <person name="Thoren M.H."/>
            <person name="Johannesson H."/>
        </authorList>
    </citation>
    <scope>NUCLEOTIDE SEQUENCE</scope>
    <source>
        <strain evidence="2">CBS 508.74</strain>
    </source>
</reference>
<organism evidence="2 3">
    <name type="scientific">Canariomyces notabilis</name>
    <dbReference type="NCBI Taxonomy" id="2074819"/>
    <lineage>
        <taxon>Eukaryota</taxon>
        <taxon>Fungi</taxon>
        <taxon>Dikarya</taxon>
        <taxon>Ascomycota</taxon>
        <taxon>Pezizomycotina</taxon>
        <taxon>Sordariomycetes</taxon>
        <taxon>Sordariomycetidae</taxon>
        <taxon>Sordariales</taxon>
        <taxon>Chaetomiaceae</taxon>
        <taxon>Canariomyces</taxon>
    </lineage>
</organism>
<dbReference type="Gene3D" id="4.10.60.10">
    <property type="entry name" value="Zinc finger, CCHC-type"/>
    <property type="match status" value="1"/>
</dbReference>